<reference evidence="1 2" key="1">
    <citation type="journal article" date="2012" name="J. Bacteriol.">
        <title>Draft Genome Sequence of an Ammonia-Oxidizing Archaeon, "Candidatus Nitrosopumilus sediminis" AR2, from Svalbard in the Arctic Circle.</title>
        <authorList>
            <person name="Park S.J."/>
            <person name="Kim J.G."/>
            <person name="Jung M.Y."/>
            <person name="Kim S.J."/>
            <person name="Cha I.T."/>
            <person name="Ghai R."/>
            <person name="Martin-Cuadrado A.B."/>
            <person name="Rodriguez-Valera F."/>
            <person name="Rhee S.K."/>
        </authorList>
    </citation>
    <scope>NUCLEOTIDE SEQUENCE [LARGE SCALE GENOMIC DNA]</scope>
    <source>
        <strain evidence="1 2">AR2</strain>
    </source>
</reference>
<dbReference type="STRING" id="1229909.NSED_09975"/>
<protein>
    <submittedName>
        <fullName evidence="1">Uncharacterized protein</fullName>
    </submittedName>
</protein>
<dbReference type="EMBL" id="CP003843">
    <property type="protein sequence ID" value="AFS83781.1"/>
    <property type="molecule type" value="Genomic_DNA"/>
</dbReference>
<evidence type="ECO:0000313" key="1">
    <source>
        <dbReference type="EMBL" id="AFS83781.1"/>
    </source>
</evidence>
<sequence>MEFDEANEFYFGKTEEFYGPDIPTLSFRLLLKTRGLDSSTCSELSLFSKISISIPVDIATTPIVITIAIPIKIRLFEFNNKNRKI</sequence>
<evidence type="ECO:0000313" key="2">
    <source>
        <dbReference type="Proteomes" id="UP000006100"/>
    </source>
</evidence>
<dbReference type="KEGG" id="nir:NSED_09975"/>
<dbReference type="HOGENOM" id="CLU_2504791_0_0_2"/>
<dbReference type="Proteomes" id="UP000006100">
    <property type="component" value="Chromosome"/>
</dbReference>
<keyword evidence="2" id="KW-1185">Reference proteome</keyword>
<organism evidence="1 2">
    <name type="scientific">Candidatus Nitrosopumilus sediminis</name>
    <dbReference type="NCBI Taxonomy" id="1229909"/>
    <lineage>
        <taxon>Archaea</taxon>
        <taxon>Nitrososphaerota</taxon>
        <taxon>Nitrososphaeria</taxon>
        <taxon>Nitrosopumilales</taxon>
        <taxon>Nitrosopumilaceae</taxon>
        <taxon>Nitrosopumilus</taxon>
    </lineage>
</organism>
<gene>
    <name evidence="1" type="ORF">NSED_09975</name>
</gene>
<name>K0BHK0_9ARCH</name>
<proteinExistence type="predicted"/>
<dbReference type="AlphaFoldDB" id="K0BHK0"/>
<dbReference type="PATRIC" id="fig|1229909.8.peg.2172"/>
<accession>K0BHK0</accession>